<keyword evidence="1" id="KW-0812">Transmembrane</keyword>
<gene>
    <name evidence="2" type="ORF">BT96DRAFT_507022</name>
</gene>
<feature type="transmembrane region" description="Helical" evidence="1">
    <location>
        <begin position="89"/>
        <end position="110"/>
    </location>
</feature>
<evidence type="ECO:0000313" key="3">
    <source>
        <dbReference type="Proteomes" id="UP000799118"/>
    </source>
</evidence>
<dbReference type="OrthoDB" id="10010954at2759"/>
<organism evidence="2 3">
    <name type="scientific">Gymnopus androsaceus JB14</name>
    <dbReference type="NCBI Taxonomy" id="1447944"/>
    <lineage>
        <taxon>Eukaryota</taxon>
        <taxon>Fungi</taxon>
        <taxon>Dikarya</taxon>
        <taxon>Basidiomycota</taxon>
        <taxon>Agaricomycotina</taxon>
        <taxon>Agaricomycetes</taxon>
        <taxon>Agaricomycetidae</taxon>
        <taxon>Agaricales</taxon>
        <taxon>Marasmiineae</taxon>
        <taxon>Omphalotaceae</taxon>
        <taxon>Gymnopus</taxon>
    </lineage>
</organism>
<keyword evidence="3" id="KW-1185">Reference proteome</keyword>
<sequence>MLAKATEFLLTRVSLQYREMSFENQRNTVTYVLDTFITGVVLVLQLFSVPIHAKKYTFDYMNMLKAAVLLISRLYIFELTYRPCMRWPLLIDHFCTVFAIVLLLSVFSYIGHPALIAAGEIWLFQATTEQTVFIGLFMYRPRVPLRWTCDIFVSGQSTHSSSRSRLLPIFLFSGRFTWSNSMQNLMKLLSLSCLSLSLSC</sequence>
<dbReference type="AlphaFoldDB" id="A0A6A4GNI1"/>
<name>A0A6A4GNI1_9AGAR</name>
<protein>
    <recommendedName>
        <fullName evidence="4">Ion transport domain-containing protein</fullName>
    </recommendedName>
</protein>
<keyword evidence="1" id="KW-1133">Transmembrane helix</keyword>
<accession>A0A6A4GNI1</accession>
<feature type="transmembrane region" description="Helical" evidence="1">
    <location>
        <begin position="60"/>
        <end position="77"/>
    </location>
</feature>
<feature type="transmembrane region" description="Helical" evidence="1">
    <location>
        <begin position="28"/>
        <end position="48"/>
    </location>
</feature>
<dbReference type="Proteomes" id="UP000799118">
    <property type="component" value="Unassembled WGS sequence"/>
</dbReference>
<evidence type="ECO:0008006" key="4">
    <source>
        <dbReference type="Google" id="ProtNLM"/>
    </source>
</evidence>
<proteinExistence type="predicted"/>
<evidence type="ECO:0000313" key="2">
    <source>
        <dbReference type="EMBL" id="KAE9386817.1"/>
    </source>
</evidence>
<dbReference type="EMBL" id="ML769845">
    <property type="protein sequence ID" value="KAE9386817.1"/>
    <property type="molecule type" value="Genomic_DNA"/>
</dbReference>
<keyword evidence="1" id="KW-0472">Membrane</keyword>
<reference evidence="2" key="1">
    <citation type="journal article" date="2019" name="Environ. Microbiol.">
        <title>Fungal ecological strategies reflected in gene transcription - a case study of two litter decomposers.</title>
        <authorList>
            <person name="Barbi F."/>
            <person name="Kohler A."/>
            <person name="Barry K."/>
            <person name="Baskaran P."/>
            <person name="Daum C."/>
            <person name="Fauchery L."/>
            <person name="Ihrmark K."/>
            <person name="Kuo A."/>
            <person name="LaButti K."/>
            <person name="Lipzen A."/>
            <person name="Morin E."/>
            <person name="Grigoriev I.V."/>
            <person name="Henrissat B."/>
            <person name="Lindahl B."/>
            <person name="Martin F."/>
        </authorList>
    </citation>
    <scope>NUCLEOTIDE SEQUENCE</scope>
    <source>
        <strain evidence="2">JB14</strain>
    </source>
</reference>
<evidence type="ECO:0000256" key="1">
    <source>
        <dbReference type="SAM" id="Phobius"/>
    </source>
</evidence>
<feature type="transmembrane region" description="Helical" evidence="1">
    <location>
        <begin position="122"/>
        <end position="139"/>
    </location>
</feature>